<evidence type="ECO:0000259" key="2">
    <source>
        <dbReference type="SMART" id="SM00760"/>
    </source>
</evidence>
<organism evidence="3 4">
    <name type="scientific">Xanthobacter oligotrophicus</name>
    <dbReference type="NCBI Taxonomy" id="2607286"/>
    <lineage>
        <taxon>Bacteria</taxon>
        <taxon>Pseudomonadati</taxon>
        <taxon>Pseudomonadota</taxon>
        <taxon>Alphaproteobacteria</taxon>
        <taxon>Hyphomicrobiales</taxon>
        <taxon>Xanthobacteraceae</taxon>
        <taxon>Xanthobacter</taxon>
    </lineage>
</organism>
<accession>A0ABW7A041</accession>
<dbReference type="Pfam" id="PF08299">
    <property type="entry name" value="Bac_DnaA_C"/>
    <property type="match status" value="1"/>
</dbReference>
<evidence type="ECO:0000313" key="3">
    <source>
        <dbReference type="EMBL" id="MFG1373411.1"/>
    </source>
</evidence>
<dbReference type="InterPro" id="IPR010921">
    <property type="entry name" value="Trp_repressor/repl_initiator"/>
</dbReference>
<dbReference type="SMART" id="SM00760">
    <property type="entry name" value="Bac_DnaA_C"/>
    <property type="match status" value="1"/>
</dbReference>
<name>A0ABW7A041_9HYPH</name>
<feature type="domain" description="Chromosomal replication initiator DnaA C-terminal" evidence="2">
    <location>
        <begin position="35"/>
        <end position="104"/>
    </location>
</feature>
<evidence type="ECO:0000256" key="1">
    <source>
        <dbReference type="SAM" id="MobiDB-lite"/>
    </source>
</evidence>
<dbReference type="Gene3D" id="1.10.1750.10">
    <property type="match status" value="1"/>
</dbReference>
<protein>
    <submittedName>
        <fullName evidence="3">Helix-turn-helix domain-containing protein</fullName>
    </submittedName>
</protein>
<dbReference type="InterPro" id="IPR013159">
    <property type="entry name" value="DnaA_C"/>
</dbReference>
<keyword evidence="4" id="KW-1185">Reference proteome</keyword>
<reference evidence="3 4" key="1">
    <citation type="submission" date="2024-02" db="EMBL/GenBank/DDBJ databases">
        <title>Expansion and revision of Xanthobacter and proposal of Roseixanthobacter gen. nov.</title>
        <authorList>
            <person name="Soltysiak M.P.M."/>
            <person name="Jalihal A."/>
            <person name="Ory A."/>
            <person name="Chrisophersen C."/>
            <person name="Lee A.D."/>
            <person name="Boulton J."/>
            <person name="Springer M."/>
        </authorList>
    </citation>
    <scope>NUCLEOTIDE SEQUENCE [LARGE SCALE GENOMIC DNA]</scope>
    <source>
        <strain evidence="3 4">23A</strain>
    </source>
</reference>
<comment type="caution">
    <text evidence="3">The sequence shown here is derived from an EMBL/GenBank/DDBJ whole genome shotgun (WGS) entry which is preliminary data.</text>
</comment>
<feature type="compositionally biased region" description="Low complexity" evidence="1">
    <location>
        <begin position="8"/>
        <end position="22"/>
    </location>
</feature>
<dbReference type="EMBL" id="JBAFVH010000008">
    <property type="protein sequence ID" value="MFG1373411.1"/>
    <property type="molecule type" value="Genomic_DNA"/>
</dbReference>
<dbReference type="CDD" id="cd06571">
    <property type="entry name" value="Bac_DnaA_C"/>
    <property type="match status" value="1"/>
</dbReference>
<gene>
    <name evidence="3" type="ORF">V5F32_14655</name>
</gene>
<feature type="region of interest" description="Disordered" evidence="1">
    <location>
        <begin position="1"/>
        <end position="22"/>
    </location>
</feature>
<evidence type="ECO:0000313" key="4">
    <source>
        <dbReference type="Proteomes" id="UP001604002"/>
    </source>
</evidence>
<sequence length="130" mass="14005">MSYQPVEPRAASAQPPARPPVAATGALSETAVPYPCRLATAIVAAMAGLNVDALLDLRRSTAPVSTARQIAMYLAHVGLGLSQAGVAQAFRRDRSTVAYACRRIEDLRDDPAFDHRVAQMEACLRWATER</sequence>
<proteinExistence type="predicted"/>
<dbReference type="RefSeq" id="WP_393993188.1">
    <property type="nucleotide sequence ID" value="NZ_JBAFVH010000008.1"/>
</dbReference>
<dbReference type="Proteomes" id="UP001604002">
    <property type="component" value="Unassembled WGS sequence"/>
</dbReference>
<dbReference type="SUPFAM" id="SSF48295">
    <property type="entry name" value="TrpR-like"/>
    <property type="match status" value="1"/>
</dbReference>